<feature type="region of interest" description="Disordered" evidence="1">
    <location>
        <begin position="103"/>
        <end position="124"/>
    </location>
</feature>
<dbReference type="Proteomes" id="UP001500618">
    <property type="component" value="Unassembled WGS sequence"/>
</dbReference>
<dbReference type="InterPro" id="IPR001387">
    <property type="entry name" value="Cro/C1-type_HTH"/>
</dbReference>
<sequence length="317" mass="35477">MSGPAEEDTVPVDQTLRVVPDRHLRHLLRHGTFAQVLDHAITVRGLSLERVQHHLGEGGVQVSRTALSYWRHGRSRPERAESLRAVQLLEKVLGLPAASLVSMLGPPRPRGRQPQEPGTLDRRRLWPSHSPLLAALNAPPDGQLRYLDVHEHVQVDENRVISTVRTRLVLEALVDRVDRCVVYQWNEEPHQPAVTDVRYCRLGRVRGNGAAGATVSELLLDQRLSAGDRSVVEYVSAYPSGQELTWFHRRFTRPVQQYLLQVSFACPAPATCTPYRQNTLEGPRRLEPPLWIGASNTAHLVVTNAGPGIVGLTWAWD</sequence>
<protein>
    <recommendedName>
        <fullName evidence="4">XRE family transcriptional regulator</fullName>
    </recommendedName>
</protein>
<evidence type="ECO:0000313" key="2">
    <source>
        <dbReference type="EMBL" id="GAA1716041.1"/>
    </source>
</evidence>
<evidence type="ECO:0000313" key="3">
    <source>
        <dbReference type="Proteomes" id="UP001500618"/>
    </source>
</evidence>
<gene>
    <name evidence="2" type="ORF">GCM10009765_75980</name>
</gene>
<name>A0ABP4V1J4_9ACTN</name>
<dbReference type="CDD" id="cd00093">
    <property type="entry name" value="HTH_XRE"/>
    <property type="match status" value="1"/>
</dbReference>
<organism evidence="2 3">
    <name type="scientific">Fodinicola feengrottensis</name>
    <dbReference type="NCBI Taxonomy" id="435914"/>
    <lineage>
        <taxon>Bacteria</taxon>
        <taxon>Bacillati</taxon>
        <taxon>Actinomycetota</taxon>
        <taxon>Actinomycetes</taxon>
        <taxon>Mycobacteriales</taxon>
        <taxon>Fodinicola</taxon>
    </lineage>
</organism>
<keyword evidence="3" id="KW-1185">Reference proteome</keyword>
<comment type="caution">
    <text evidence="2">The sequence shown here is derived from an EMBL/GenBank/DDBJ whole genome shotgun (WGS) entry which is preliminary data.</text>
</comment>
<reference evidence="3" key="1">
    <citation type="journal article" date="2019" name="Int. J. Syst. Evol. Microbiol.">
        <title>The Global Catalogue of Microorganisms (GCM) 10K type strain sequencing project: providing services to taxonomists for standard genome sequencing and annotation.</title>
        <authorList>
            <consortium name="The Broad Institute Genomics Platform"/>
            <consortium name="The Broad Institute Genome Sequencing Center for Infectious Disease"/>
            <person name="Wu L."/>
            <person name="Ma J."/>
        </authorList>
    </citation>
    <scope>NUCLEOTIDE SEQUENCE [LARGE SCALE GENOMIC DNA]</scope>
    <source>
        <strain evidence="3">JCM 14718</strain>
    </source>
</reference>
<evidence type="ECO:0008006" key="4">
    <source>
        <dbReference type="Google" id="ProtNLM"/>
    </source>
</evidence>
<evidence type="ECO:0000256" key="1">
    <source>
        <dbReference type="SAM" id="MobiDB-lite"/>
    </source>
</evidence>
<accession>A0ABP4V1J4</accession>
<proteinExistence type="predicted"/>
<dbReference type="EMBL" id="BAAANY010000040">
    <property type="protein sequence ID" value="GAA1716041.1"/>
    <property type="molecule type" value="Genomic_DNA"/>
</dbReference>